<name>A0A822CEU4_9BILA</name>
<dbReference type="AlphaFoldDB" id="A0A822CEU4"/>
<gene>
    <name evidence="1" type="ORF">QYT958_LOCUS41447</name>
</gene>
<protein>
    <submittedName>
        <fullName evidence="1">Uncharacterized protein</fullName>
    </submittedName>
</protein>
<sequence length="57" mass="6531">MASLKHIWNGKKLTIKKQIKDPSNVCLQCANIRLGNMDPERNRQEKATGIRNVMLPK</sequence>
<comment type="caution">
    <text evidence="1">The sequence shown here is derived from an EMBL/GenBank/DDBJ whole genome shotgun (WGS) entry which is preliminary data.</text>
</comment>
<organism evidence="1 2">
    <name type="scientific">Rotaria socialis</name>
    <dbReference type="NCBI Taxonomy" id="392032"/>
    <lineage>
        <taxon>Eukaryota</taxon>
        <taxon>Metazoa</taxon>
        <taxon>Spiralia</taxon>
        <taxon>Gnathifera</taxon>
        <taxon>Rotifera</taxon>
        <taxon>Eurotatoria</taxon>
        <taxon>Bdelloidea</taxon>
        <taxon>Philodinida</taxon>
        <taxon>Philodinidae</taxon>
        <taxon>Rotaria</taxon>
    </lineage>
</organism>
<reference evidence="1" key="1">
    <citation type="submission" date="2021-02" db="EMBL/GenBank/DDBJ databases">
        <authorList>
            <person name="Nowell W R."/>
        </authorList>
    </citation>
    <scope>NUCLEOTIDE SEQUENCE</scope>
</reference>
<evidence type="ECO:0000313" key="2">
    <source>
        <dbReference type="Proteomes" id="UP000663848"/>
    </source>
</evidence>
<evidence type="ECO:0000313" key="1">
    <source>
        <dbReference type="EMBL" id="CAF5041869.1"/>
    </source>
</evidence>
<feature type="non-terminal residue" evidence="1">
    <location>
        <position position="57"/>
    </location>
</feature>
<accession>A0A822CEU4</accession>
<dbReference type="Proteomes" id="UP000663848">
    <property type="component" value="Unassembled WGS sequence"/>
</dbReference>
<dbReference type="EMBL" id="CAJOBR010047233">
    <property type="protein sequence ID" value="CAF5041869.1"/>
    <property type="molecule type" value="Genomic_DNA"/>
</dbReference>
<proteinExistence type="predicted"/>